<comment type="caution">
    <text evidence="6">The sequence shown here is derived from an EMBL/GenBank/DDBJ whole genome shotgun (WGS) entry which is preliminary data.</text>
</comment>
<reference evidence="6 7" key="1">
    <citation type="submission" date="2019-07" db="EMBL/GenBank/DDBJ databases">
        <title>De Novo Assembly of kiwifruit Actinidia rufa.</title>
        <authorList>
            <person name="Sugita-Konishi S."/>
            <person name="Sato K."/>
            <person name="Mori E."/>
            <person name="Abe Y."/>
            <person name="Kisaki G."/>
            <person name="Hamano K."/>
            <person name="Suezawa K."/>
            <person name="Otani M."/>
            <person name="Fukuda T."/>
            <person name="Manabe T."/>
            <person name="Gomi K."/>
            <person name="Tabuchi M."/>
            <person name="Akimitsu K."/>
            <person name="Kataoka I."/>
        </authorList>
    </citation>
    <scope>NUCLEOTIDE SEQUENCE [LARGE SCALE GENOMIC DNA]</scope>
    <source>
        <strain evidence="7">cv. Fuchu</strain>
    </source>
</reference>
<dbReference type="PANTHER" id="PTHR23424">
    <property type="entry name" value="SERUM AMYLOID A"/>
    <property type="match status" value="1"/>
</dbReference>
<evidence type="ECO:0000256" key="3">
    <source>
        <dbReference type="ARBA" id="ARBA00038401"/>
    </source>
</evidence>
<evidence type="ECO:0000256" key="5">
    <source>
        <dbReference type="SAM" id="Phobius"/>
    </source>
</evidence>
<organism evidence="6 7">
    <name type="scientific">Actinidia rufa</name>
    <dbReference type="NCBI Taxonomy" id="165716"/>
    <lineage>
        <taxon>Eukaryota</taxon>
        <taxon>Viridiplantae</taxon>
        <taxon>Streptophyta</taxon>
        <taxon>Embryophyta</taxon>
        <taxon>Tracheophyta</taxon>
        <taxon>Spermatophyta</taxon>
        <taxon>Magnoliopsida</taxon>
        <taxon>eudicotyledons</taxon>
        <taxon>Gunneridae</taxon>
        <taxon>Pentapetalae</taxon>
        <taxon>asterids</taxon>
        <taxon>Ericales</taxon>
        <taxon>Actinidiaceae</taxon>
        <taxon>Actinidia</taxon>
    </lineage>
</organism>
<feature type="region of interest" description="Disordered" evidence="4">
    <location>
        <begin position="81"/>
        <end position="110"/>
    </location>
</feature>
<dbReference type="SUPFAM" id="SSF48371">
    <property type="entry name" value="ARM repeat"/>
    <property type="match status" value="1"/>
</dbReference>
<feature type="compositionally biased region" description="Polar residues" evidence="4">
    <location>
        <begin position="95"/>
        <end position="104"/>
    </location>
</feature>
<comment type="similarity">
    <text evidence="3">Belongs to the SAAL1 family.</text>
</comment>
<dbReference type="InterPro" id="IPR011989">
    <property type="entry name" value="ARM-like"/>
</dbReference>
<proteinExistence type="inferred from homology"/>
<sequence length="447" mass="48542">MPTESAIVEDEELQQREGNPEPSHHPTAPSDESILAHDCVGLERISESPGMIPNSSMCGFFDISTTVDPGYVISLIRKLLPPDGRNGTKSPGIDTCNTSTQGSKTDGGEESRAFLSQNGVLNDPNSEIAAMDAVEHTGRDGGCDGSHDKQGESVGADAWEEYGCIVWDLAASQTHAEFMVQNLVLEVLLANLLVPQSVRATEIILGIIGNLACHKVSCKQIASTNGLIEVIVDQLFLDDTPCLCEAYRVLTLGLQGSENVTWAEALRSENILSRVLWVAENTLNPQLIEKVANCCVTAAVLIANILTDVTDLAFEISQGKVLLSVISLVLVMLFYLFDAVIVKNCMRINSDIQILPDLSFLQGLFDLFPFTSDDIEARSAIWSIIARVVMQVQENLMSSSRLHQYVSVFVSKSELIEEDLLDHQLGNCEDGAKSSARTTAVSFIRIG</sequence>
<keyword evidence="2" id="KW-0539">Nucleus</keyword>
<feature type="compositionally biased region" description="Basic and acidic residues" evidence="4">
    <location>
        <begin position="13"/>
        <end position="24"/>
    </location>
</feature>
<dbReference type="PANTHER" id="PTHR23424:SF23">
    <property type="entry name" value="PROTEIN SAAL1"/>
    <property type="match status" value="1"/>
</dbReference>
<keyword evidence="7" id="KW-1185">Reference proteome</keyword>
<dbReference type="AlphaFoldDB" id="A0A7J0HB79"/>
<evidence type="ECO:0000313" key="6">
    <source>
        <dbReference type="EMBL" id="GFZ20367.1"/>
    </source>
</evidence>
<keyword evidence="5" id="KW-1133">Transmembrane helix</keyword>
<dbReference type="OrthoDB" id="2156856at2759"/>
<feature type="transmembrane region" description="Helical" evidence="5">
    <location>
        <begin position="321"/>
        <end position="342"/>
    </location>
</feature>
<dbReference type="Proteomes" id="UP000585474">
    <property type="component" value="Unassembled WGS sequence"/>
</dbReference>
<keyword evidence="5" id="KW-0472">Membrane</keyword>
<comment type="subcellular location">
    <subcellularLocation>
        <location evidence="1">Nucleus</location>
    </subcellularLocation>
</comment>
<dbReference type="GO" id="GO:0005634">
    <property type="term" value="C:nucleus"/>
    <property type="evidence" value="ECO:0007669"/>
    <property type="project" value="UniProtKB-SubCell"/>
</dbReference>
<feature type="region of interest" description="Disordered" evidence="4">
    <location>
        <begin position="1"/>
        <end position="32"/>
    </location>
</feature>
<dbReference type="InterPro" id="IPR052464">
    <property type="entry name" value="Synovial_Prolif_Regulator"/>
</dbReference>
<evidence type="ECO:0000313" key="7">
    <source>
        <dbReference type="Proteomes" id="UP000585474"/>
    </source>
</evidence>
<dbReference type="Gene3D" id="1.25.10.10">
    <property type="entry name" value="Leucine-rich Repeat Variant"/>
    <property type="match status" value="1"/>
</dbReference>
<dbReference type="EMBL" id="BJWL01000028">
    <property type="protein sequence ID" value="GFZ20367.1"/>
    <property type="molecule type" value="Genomic_DNA"/>
</dbReference>
<name>A0A7J0HB79_9ERIC</name>
<keyword evidence="5" id="KW-0812">Transmembrane</keyword>
<accession>A0A7J0HB79</accession>
<evidence type="ECO:0000256" key="4">
    <source>
        <dbReference type="SAM" id="MobiDB-lite"/>
    </source>
</evidence>
<gene>
    <name evidence="6" type="ORF">Acr_28g0010720</name>
</gene>
<dbReference type="InterPro" id="IPR016024">
    <property type="entry name" value="ARM-type_fold"/>
</dbReference>
<protein>
    <submittedName>
        <fullName evidence="6">ARM repeat superfamily protein</fullName>
    </submittedName>
</protein>
<evidence type="ECO:0000256" key="2">
    <source>
        <dbReference type="ARBA" id="ARBA00023242"/>
    </source>
</evidence>
<evidence type="ECO:0000256" key="1">
    <source>
        <dbReference type="ARBA" id="ARBA00004123"/>
    </source>
</evidence>